<dbReference type="OrthoDB" id="676979at2759"/>
<dbReference type="InParanoid" id="C1E5W8"/>
<sequence length="410" mass="43181">MMTTLWCYGNPDLRSLPMSLAKNVSLRSVWCEGCDALEGDEVRALVEALPTRKGGVGATIGLDLAQCTRAGLKIRPATALDANAPGGLACDHPHVAVSEIPGADTSPDSPDTPPGRYSRGYFKHVRWTEDAHAPVLIVAFGSAPGVPNWGGLLRKLRKDLLARGAACAGGAGADAAAAVEAAAVGFDVLYVADVTRSWYHGEGVGGGNEGNDEAERTWREGIGRVAGRYERVLNLGDSMGASAALLFADVADHAMAFCPQVDLVSASIRPGRSARWMRHFRERLVSAVDRAVSGSRRSRVEIHSGTWEHDLAQADFVPDAVGRDRIDAEGLALNVVLHPVDNHRLALALEEGDELLPMVRKAYHEQLAAARAGGGGGGDATRAPLSGANEAKGADAISLKSFKPGVRLPN</sequence>
<dbReference type="EMBL" id="CP001326">
    <property type="protein sequence ID" value="ACO63326.1"/>
    <property type="molecule type" value="Genomic_DNA"/>
</dbReference>
<proteinExistence type="predicted"/>
<evidence type="ECO:0000313" key="3">
    <source>
        <dbReference type="Proteomes" id="UP000002009"/>
    </source>
</evidence>
<dbReference type="OMA" id="MAFCPQV"/>
<feature type="region of interest" description="Disordered" evidence="1">
    <location>
        <begin position="371"/>
        <end position="390"/>
    </location>
</feature>
<dbReference type="RefSeq" id="XP_002502068.1">
    <property type="nucleotide sequence ID" value="XM_002502022.1"/>
</dbReference>
<dbReference type="eggNOG" id="ENOG502SCP3">
    <property type="taxonomic scope" value="Eukaryota"/>
</dbReference>
<protein>
    <submittedName>
        <fullName evidence="2">Uncharacterized protein</fullName>
    </submittedName>
</protein>
<dbReference type="KEGG" id="mis:MICPUN_108233"/>
<name>C1E5W8_MICCC</name>
<dbReference type="AlphaFoldDB" id="C1E5W8"/>
<organism evidence="2 3">
    <name type="scientific">Micromonas commoda (strain RCC299 / NOUM17 / CCMP2709)</name>
    <name type="common">Picoplanktonic green alga</name>
    <dbReference type="NCBI Taxonomy" id="296587"/>
    <lineage>
        <taxon>Eukaryota</taxon>
        <taxon>Viridiplantae</taxon>
        <taxon>Chlorophyta</taxon>
        <taxon>Mamiellophyceae</taxon>
        <taxon>Mamiellales</taxon>
        <taxon>Mamiellaceae</taxon>
        <taxon>Micromonas</taxon>
    </lineage>
</organism>
<reference evidence="2 3" key="1">
    <citation type="journal article" date="2009" name="Science">
        <title>Green evolution and dynamic adaptations revealed by genomes of the marine picoeukaryotes Micromonas.</title>
        <authorList>
            <person name="Worden A.Z."/>
            <person name="Lee J.H."/>
            <person name="Mock T."/>
            <person name="Rouze P."/>
            <person name="Simmons M.P."/>
            <person name="Aerts A.L."/>
            <person name="Allen A.E."/>
            <person name="Cuvelier M.L."/>
            <person name="Derelle E."/>
            <person name="Everett M.V."/>
            <person name="Foulon E."/>
            <person name="Grimwood J."/>
            <person name="Gundlach H."/>
            <person name="Henrissat B."/>
            <person name="Napoli C."/>
            <person name="McDonald S.M."/>
            <person name="Parker M.S."/>
            <person name="Rombauts S."/>
            <person name="Salamov A."/>
            <person name="Von Dassow P."/>
            <person name="Badger J.H."/>
            <person name="Coutinho P.M."/>
            <person name="Demir E."/>
            <person name="Dubchak I."/>
            <person name="Gentemann C."/>
            <person name="Eikrem W."/>
            <person name="Gready J.E."/>
            <person name="John U."/>
            <person name="Lanier W."/>
            <person name="Lindquist E.A."/>
            <person name="Lucas S."/>
            <person name="Mayer K.F."/>
            <person name="Moreau H."/>
            <person name="Not F."/>
            <person name="Otillar R."/>
            <person name="Panaud O."/>
            <person name="Pangilinan J."/>
            <person name="Paulsen I."/>
            <person name="Piegu B."/>
            <person name="Poliakov A."/>
            <person name="Robbens S."/>
            <person name="Schmutz J."/>
            <person name="Toulza E."/>
            <person name="Wyss T."/>
            <person name="Zelensky A."/>
            <person name="Zhou K."/>
            <person name="Armbrust E.V."/>
            <person name="Bhattacharya D."/>
            <person name="Goodenough U.W."/>
            <person name="Van de Peer Y."/>
            <person name="Grigoriev I.V."/>
        </authorList>
    </citation>
    <scope>NUCLEOTIDE SEQUENCE [LARGE SCALE GENOMIC DNA]</scope>
    <source>
        <strain evidence="3">RCC299 / NOUM17</strain>
    </source>
</reference>
<keyword evidence="3" id="KW-1185">Reference proteome</keyword>
<dbReference type="STRING" id="296587.C1E5W8"/>
<evidence type="ECO:0000256" key="1">
    <source>
        <dbReference type="SAM" id="MobiDB-lite"/>
    </source>
</evidence>
<evidence type="ECO:0000313" key="2">
    <source>
        <dbReference type="EMBL" id="ACO63326.1"/>
    </source>
</evidence>
<gene>
    <name evidence="2" type="ORF">MICPUN_108233</name>
</gene>
<dbReference type="Proteomes" id="UP000002009">
    <property type="component" value="Chromosome 5"/>
</dbReference>
<dbReference type="GeneID" id="8243355"/>
<accession>C1E5W8</accession>